<feature type="compositionally biased region" description="Polar residues" evidence="3">
    <location>
        <begin position="587"/>
        <end position="596"/>
    </location>
</feature>
<keyword evidence="6" id="KW-1185">Reference proteome</keyword>
<proteinExistence type="inferred from homology"/>
<dbReference type="PROSITE" id="PS50915">
    <property type="entry name" value="CRYSTALLIN_BETA_GAMMA"/>
    <property type="match status" value="3"/>
</dbReference>
<feature type="domain" description="Beta/gamma crystallin 'Greek key'" evidence="4">
    <location>
        <begin position="1323"/>
        <end position="1365"/>
    </location>
</feature>
<evidence type="ECO:0000313" key="5">
    <source>
        <dbReference type="EMBL" id="TSK16181.1"/>
    </source>
</evidence>
<dbReference type="PANTHER" id="PTHR11818:SF38">
    <property type="entry name" value="VERY LARGE A-KINASE ANCHOR PROTEIN"/>
    <property type="match status" value="1"/>
</dbReference>
<organism evidence="5 6">
    <name type="scientific">Bagarius yarrelli</name>
    <name type="common">Goonch</name>
    <name type="synonym">Bagrus yarrelli</name>
    <dbReference type="NCBI Taxonomy" id="175774"/>
    <lineage>
        <taxon>Eukaryota</taxon>
        <taxon>Metazoa</taxon>
        <taxon>Chordata</taxon>
        <taxon>Craniata</taxon>
        <taxon>Vertebrata</taxon>
        <taxon>Euteleostomi</taxon>
        <taxon>Actinopterygii</taxon>
        <taxon>Neopterygii</taxon>
        <taxon>Teleostei</taxon>
        <taxon>Ostariophysi</taxon>
        <taxon>Siluriformes</taxon>
        <taxon>Sisoridae</taxon>
        <taxon>Sisorinae</taxon>
        <taxon>Bagarius</taxon>
    </lineage>
</organism>
<dbReference type="SMART" id="SM00247">
    <property type="entry name" value="XTALbg"/>
    <property type="match status" value="3"/>
</dbReference>
<protein>
    <submittedName>
        <fullName evidence="5">Very large A-kinase anchor protein</fullName>
    </submittedName>
</protein>
<gene>
    <name evidence="5" type="ORF">Baya_1052</name>
</gene>
<dbReference type="Pfam" id="PF00652">
    <property type="entry name" value="Ricin_B_lectin"/>
    <property type="match status" value="1"/>
</dbReference>
<feature type="compositionally biased region" description="Basic and acidic residues" evidence="3">
    <location>
        <begin position="55"/>
        <end position="65"/>
    </location>
</feature>
<keyword evidence="2" id="KW-0677">Repeat</keyword>
<dbReference type="SUPFAM" id="SSF49695">
    <property type="entry name" value="gamma-Crystallin-like"/>
    <property type="match status" value="2"/>
</dbReference>
<feature type="compositionally biased region" description="Basic and acidic residues" evidence="3">
    <location>
        <begin position="26"/>
        <end position="40"/>
    </location>
</feature>
<feature type="compositionally biased region" description="Acidic residues" evidence="3">
    <location>
        <begin position="667"/>
        <end position="677"/>
    </location>
</feature>
<evidence type="ECO:0000259" key="4">
    <source>
        <dbReference type="PROSITE" id="PS50915"/>
    </source>
</evidence>
<dbReference type="PANTHER" id="PTHR11818">
    <property type="entry name" value="BETA/GAMMA CRYSTALLIN"/>
    <property type="match status" value="1"/>
</dbReference>
<dbReference type="EMBL" id="VCAZ01000003">
    <property type="protein sequence ID" value="TSK16181.1"/>
    <property type="molecule type" value="Genomic_DNA"/>
</dbReference>
<feature type="region of interest" description="Disordered" evidence="3">
    <location>
        <begin position="21"/>
        <end position="116"/>
    </location>
</feature>
<dbReference type="SUPFAM" id="SSF50370">
    <property type="entry name" value="Ricin B-like lectins"/>
    <property type="match status" value="1"/>
</dbReference>
<evidence type="ECO:0000256" key="3">
    <source>
        <dbReference type="SAM" id="MobiDB-lite"/>
    </source>
</evidence>
<accession>A0A556TK02</accession>
<name>A0A556TK02_BAGYA</name>
<feature type="compositionally biased region" description="Polar residues" evidence="3">
    <location>
        <begin position="820"/>
        <end position="838"/>
    </location>
</feature>
<keyword evidence="5" id="KW-0808">Transferase</keyword>
<evidence type="ECO:0000256" key="2">
    <source>
        <dbReference type="ARBA" id="ARBA00022737"/>
    </source>
</evidence>
<feature type="region of interest" description="Disordered" evidence="3">
    <location>
        <begin position="985"/>
        <end position="1019"/>
    </location>
</feature>
<feature type="domain" description="Beta/gamma crystallin 'Greek key'" evidence="4">
    <location>
        <begin position="1551"/>
        <end position="1592"/>
    </location>
</feature>
<feature type="compositionally biased region" description="Basic and acidic residues" evidence="3">
    <location>
        <begin position="73"/>
        <end position="103"/>
    </location>
</feature>
<feature type="region of interest" description="Disordered" evidence="3">
    <location>
        <begin position="569"/>
        <end position="603"/>
    </location>
</feature>
<dbReference type="InterPro" id="IPR011024">
    <property type="entry name" value="G_crystallin-like"/>
</dbReference>
<feature type="compositionally biased region" description="Basic and acidic residues" evidence="3">
    <location>
        <begin position="990"/>
        <end position="999"/>
    </location>
</feature>
<comment type="caution">
    <text evidence="5">The sequence shown here is derived from an EMBL/GenBank/DDBJ whole genome shotgun (WGS) entry which is preliminary data.</text>
</comment>
<evidence type="ECO:0000313" key="6">
    <source>
        <dbReference type="Proteomes" id="UP000319801"/>
    </source>
</evidence>
<keyword evidence="5" id="KW-0418">Kinase</keyword>
<dbReference type="Gene3D" id="2.60.20.10">
    <property type="entry name" value="Crystallins"/>
    <property type="match status" value="4"/>
</dbReference>
<dbReference type="Pfam" id="PF00030">
    <property type="entry name" value="Crystall"/>
    <property type="match status" value="3"/>
</dbReference>
<dbReference type="OrthoDB" id="9895617at2759"/>
<feature type="region of interest" description="Disordered" evidence="3">
    <location>
        <begin position="820"/>
        <end position="841"/>
    </location>
</feature>
<dbReference type="GO" id="GO:0016301">
    <property type="term" value="F:kinase activity"/>
    <property type="evidence" value="ECO:0007669"/>
    <property type="project" value="UniProtKB-KW"/>
</dbReference>
<dbReference type="Proteomes" id="UP000319801">
    <property type="component" value="Unassembled WGS sequence"/>
</dbReference>
<dbReference type="InterPro" id="IPR001064">
    <property type="entry name" value="Beta/gamma_crystallin"/>
</dbReference>
<dbReference type="InterPro" id="IPR000772">
    <property type="entry name" value="Ricin_B_lectin"/>
</dbReference>
<dbReference type="InterPro" id="IPR050252">
    <property type="entry name" value="Beta/Gamma-Crystallin"/>
</dbReference>
<evidence type="ECO:0000256" key="1">
    <source>
        <dbReference type="ARBA" id="ARBA00009646"/>
    </source>
</evidence>
<dbReference type="PROSITE" id="PS50231">
    <property type="entry name" value="RICIN_B_LECTIN"/>
    <property type="match status" value="1"/>
</dbReference>
<feature type="region of interest" description="Disordered" evidence="3">
    <location>
        <begin position="735"/>
        <end position="755"/>
    </location>
</feature>
<dbReference type="InterPro" id="IPR035992">
    <property type="entry name" value="Ricin_B-like_lectins"/>
</dbReference>
<dbReference type="Gene3D" id="2.80.10.50">
    <property type="match status" value="1"/>
</dbReference>
<feature type="domain" description="Beta/gamma crystallin 'Greek key'" evidence="4">
    <location>
        <begin position="1466"/>
        <end position="1508"/>
    </location>
</feature>
<feature type="region of interest" description="Disordered" evidence="3">
    <location>
        <begin position="665"/>
        <end position="686"/>
    </location>
</feature>
<sequence length="1717" mass="190632">MAGLKRQRSWHEDFSRNFLRLFSRSKSGEQDKTEAEYDNREELEDESTTSQCNEADFRPTPEHHLNMSTEAQALEHSKQDRSLEGDRACDHEGSVQGDAERDLSTITPPDSEPCSPLPPVDGFFRRLGSLFLFTRAQSGDEDTQHAVKKDAETSVEKKEHLQPVKLYEVSHCTAISEIEATFQTEQDVQDTQLQKAEEDGPKAIENLSATVEEENEETEEEQERCRALACPPVVTHVTYRGFRKIRKMKRNQEVRLHSPISEGEEGHCEVHMGLSASDEEQNETRADKPAVTFQSEIHSEQPKPFLSSNNISSGYQSYASVGFSTGNSKPCSKAETDEMHSALSSSALQTNAKSNFDPIITGKVLGADENSACRSNILGEVIDDEAHIYRVKPSASESVPLTMESDFETGLHSQSHYNDELMLHLLAETPQTQCSNTNTATSLNSCFAEMNTAPTLHTNLKIAPDGQQISGHAAQQAEFILKDEDPQQLASDRRTLQLESKKIVESILTNALAALKRIDIAERENEALRDDYMEGMEHLIFIDTKESIDGEASLGQALREQLAVRADGNPQATISDGTLGSRIQADGNRSTPSSGYESIAGSDTDIRTSGSISADITSAYGLFSTQELKEEAVNGCYPDELELCIERNSDSQNNRQDCLHHSTLLDVDPEEMGETDSTDPSQNNELLPKYALSNSNITSVQQGTFDNICKFNDGQAQSLVGEYVCFSKKINDTRPKYSAKDNPESNNRGHALHLNSGNVSKMINSLESSQLEETGKGLSQVEICNPDSEHLANNNVVLIQDKITETHSLWCEILNKPTSDSQDIQIKNTQPLSNSTGEPSLRPDIRSCLAKAFDLGPDSVINEDEKISADPQPIWLLNSDISSESSNDCEYFRAVKVTVNDDQSQEDNALKSDSPKGLSLDKAAGKLAAFPALARPHLDLPGTFAIISEEEEETDTVFVNDTGPLLSPSTRRVKIYPFSLSPIYEEDSGREDASRDDGMHVPPATEEEQRSEEQQASSILSLLQSVSERLQSSTFSSSETEQNIGDSITVPKYSQRFLRPLWDRYNNYYDDDVTDGGSGLLLHQQLTGTTSFSVETLKSEGCSPNLSPQQETSEAEDGHLRETYCESSLTSAVRTANTPFYEYLKSTVLPSLATETPENKCFPDGESLTASSVVEMVGFKEVSLRPTLLCAYENLAPYGKRIEISGDVEDVREIVFPQEAIIQAQRGCWLLYVEHKYQGSCILLEEGQTIQTGGETREKDKPPDPATFSVGSIRRAIKDDVVPEIHLHLAGIEKNEPVCLHSDTDDIDTHVPIHLSDLSVRSGSWVAYDTAGFTGSHTVLEAGGLTTPILQNAPISCVRSLRPLRMGGLRVQRHLDPKMVLYEKPLFQGPCKELLENTPSLQTTEGFIHVSSDFIEPAVSLNNDEEQIELVDQDVADLQQTGLVNEANTIHVQSGVIFVEKRIQNLWWLLYDESGFCGNQFVLEEGLYPDLISFGCVATAIKSFRPIEHSFSEPSISLFSLSSFEGLETKTDTPMETMNNFFTQSLRVISGLWVAYEFTQFKGRQMLLSAGEYPCWSDYSSWDTIGSLRPLRQPRAYVQVQNRALGMALTVERTGDQPCPARILLHPAKQSLETQHWVYTRCQLKSKACVGARVALWEEHGRLNQKWSFNENGTISSHLNHSLVLDQRGGSGLDKDHLILNEFCPDRATQFWDIKVL</sequence>
<reference evidence="5 6" key="1">
    <citation type="journal article" date="2019" name="Genome Biol. Evol.">
        <title>Whole-Genome Sequencing of the Giant Devil Catfish, Bagarius yarrelli.</title>
        <authorList>
            <person name="Jiang W."/>
            <person name="Lv Y."/>
            <person name="Cheng L."/>
            <person name="Yang K."/>
            <person name="Chao B."/>
            <person name="Wang X."/>
            <person name="Li Y."/>
            <person name="Pan X."/>
            <person name="You X."/>
            <person name="Zhang Y."/>
            <person name="Yang J."/>
            <person name="Li J."/>
            <person name="Zhang X."/>
            <person name="Liu S."/>
            <person name="Sun C."/>
            <person name="Yang J."/>
            <person name="Shi Q."/>
        </authorList>
    </citation>
    <scope>NUCLEOTIDE SEQUENCE [LARGE SCALE GENOMIC DNA]</scope>
    <source>
        <strain evidence="5">JWS20170419001</strain>
        <tissue evidence="5">Muscle</tissue>
    </source>
</reference>
<comment type="similarity">
    <text evidence="1">Belongs to the beta/gamma-crystallin family.</text>
</comment>